<accession>A0A1T5M9D2</accession>
<dbReference type="AlphaFoldDB" id="A0A1T5M9D2"/>
<gene>
    <name evidence="2" type="ORF">SAMN02194393_04188</name>
</gene>
<reference evidence="2 3" key="1">
    <citation type="submission" date="2017-02" db="EMBL/GenBank/DDBJ databases">
        <authorList>
            <person name="Peterson S.W."/>
        </authorList>
    </citation>
    <scope>NUCLEOTIDE SEQUENCE [LARGE SCALE GENOMIC DNA]</scope>
    <source>
        <strain evidence="2 3">M1</strain>
    </source>
</reference>
<evidence type="ECO:0000256" key="1">
    <source>
        <dbReference type="SAM" id="Phobius"/>
    </source>
</evidence>
<dbReference type="STRING" id="36842.SAMN02194393_04188"/>
<keyword evidence="1" id="KW-0472">Membrane</keyword>
<proteinExistence type="predicted"/>
<dbReference type="Proteomes" id="UP000190285">
    <property type="component" value="Unassembled WGS sequence"/>
</dbReference>
<feature type="transmembrane region" description="Helical" evidence="1">
    <location>
        <begin position="12"/>
        <end position="30"/>
    </location>
</feature>
<organism evidence="2 3">
    <name type="scientific">Maledivibacter halophilus</name>
    <dbReference type="NCBI Taxonomy" id="36842"/>
    <lineage>
        <taxon>Bacteria</taxon>
        <taxon>Bacillati</taxon>
        <taxon>Bacillota</taxon>
        <taxon>Clostridia</taxon>
        <taxon>Peptostreptococcales</taxon>
        <taxon>Caminicellaceae</taxon>
        <taxon>Maledivibacter</taxon>
    </lineage>
</organism>
<dbReference type="EMBL" id="FUZT01000011">
    <property type="protein sequence ID" value="SKC84624.1"/>
    <property type="molecule type" value="Genomic_DNA"/>
</dbReference>
<evidence type="ECO:0000313" key="3">
    <source>
        <dbReference type="Proteomes" id="UP000190285"/>
    </source>
</evidence>
<sequence length="93" mass="10761">MGFLVSKTKINILILTFWATYYILIMGYKIQGGEYVPKKVGRPTDNPKGKPIHVRLDKKSDEILNKYCNEYKVSRAEGIRRGINKLESDLKKK</sequence>
<evidence type="ECO:0008006" key="4">
    <source>
        <dbReference type="Google" id="ProtNLM"/>
    </source>
</evidence>
<protein>
    <recommendedName>
        <fullName evidence="4">Ribbon-helix-helix protein, copG family</fullName>
    </recommendedName>
</protein>
<keyword evidence="1" id="KW-0812">Transmembrane</keyword>
<name>A0A1T5M9D2_9FIRM</name>
<evidence type="ECO:0000313" key="2">
    <source>
        <dbReference type="EMBL" id="SKC84624.1"/>
    </source>
</evidence>
<keyword evidence="1" id="KW-1133">Transmembrane helix</keyword>
<keyword evidence="3" id="KW-1185">Reference proteome</keyword>